<dbReference type="GO" id="GO:0003723">
    <property type="term" value="F:RNA binding"/>
    <property type="evidence" value="ECO:0007669"/>
    <property type="project" value="InterPro"/>
</dbReference>
<reference evidence="4" key="1">
    <citation type="submission" date="2021-06" db="EMBL/GenBank/DDBJ databases">
        <authorList>
            <person name="Hodson N. C."/>
            <person name="Mongue J. A."/>
            <person name="Jaron S. K."/>
        </authorList>
    </citation>
    <scope>NUCLEOTIDE SEQUENCE</scope>
</reference>
<dbReference type="Pfam" id="PF16486">
    <property type="entry name" value="ArgoN"/>
    <property type="match status" value="1"/>
</dbReference>
<name>A0A8J2NZK5_9HEXA</name>
<dbReference type="SMART" id="SM00950">
    <property type="entry name" value="Piwi"/>
    <property type="match status" value="1"/>
</dbReference>
<comment type="caution">
    <text evidence="4">The sequence shown here is derived from an EMBL/GenBank/DDBJ whole genome shotgun (WGS) entry which is preliminary data.</text>
</comment>
<accession>A0A8J2NZK5</accession>
<evidence type="ECO:0000313" key="5">
    <source>
        <dbReference type="Proteomes" id="UP000708208"/>
    </source>
</evidence>
<dbReference type="Pfam" id="PF02171">
    <property type="entry name" value="Piwi"/>
    <property type="match status" value="1"/>
</dbReference>
<feature type="compositionally biased region" description="Basic and acidic residues" evidence="1">
    <location>
        <begin position="29"/>
        <end position="41"/>
    </location>
</feature>
<protein>
    <submittedName>
        <fullName evidence="4">Uncharacterized protein</fullName>
    </submittedName>
</protein>
<feature type="compositionally biased region" description="Gly residues" evidence="1">
    <location>
        <begin position="42"/>
        <end position="63"/>
    </location>
</feature>
<dbReference type="AlphaFoldDB" id="A0A8J2NZK5"/>
<feature type="domain" description="PAZ" evidence="2">
    <location>
        <begin position="381"/>
        <end position="503"/>
    </location>
</feature>
<evidence type="ECO:0000259" key="2">
    <source>
        <dbReference type="PROSITE" id="PS50821"/>
    </source>
</evidence>
<feature type="region of interest" description="Disordered" evidence="1">
    <location>
        <begin position="178"/>
        <end position="209"/>
    </location>
</feature>
<dbReference type="GO" id="GO:0034587">
    <property type="term" value="P:piRNA processing"/>
    <property type="evidence" value="ECO:0007669"/>
    <property type="project" value="UniProtKB-ARBA"/>
</dbReference>
<dbReference type="InterPro" id="IPR032474">
    <property type="entry name" value="Argonaute_N"/>
</dbReference>
<dbReference type="InterPro" id="IPR003100">
    <property type="entry name" value="PAZ_dom"/>
</dbReference>
<evidence type="ECO:0000259" key="3">
    <source>
        <dbReference type="PROSITE" id="PS50822"/>
    </source>
</evidence>
<dbReference type="PROSITE" id="PS50821">
    <property type="entry name" value="PAZ"/>
    <property type="match status" value="1"/>
</dbReference>
<feature type="domain" description="Piwi" evidence="3">
    <location>
        <begin position="693"/>
        <end position="1015"/>
    </location>
</feature>
<evidence type="ECO:0000313" key="4">
    <source>
        <dbReference type="EMBL" id="CAG7726410.1"/>
    </source>
</evidence>
<sequence length="1216" mass="135514">MFNPLSVPEGMGDQIKNYRGRGQGGGSRGHGDGRGGSRGRGDGQGGNRGGYAGGGQGGQGGATGIERGFRNMDIRGGGRGFDRGGRGGRRGNSTIVRFETRNPACNMACQSLPGKGWKSGFVSYEDNPNGINTLPPRKPDSGVRNSIKEVNVVLNHFPVKIKFPKTIYHYRVDINRILQSKPDQKNQPEKKSGKNSRRGNISGGGDMKTMLPTDLRKKILLHLIPVLQEKYGRSYGIISDFSAALYSTQRLETASYGMEFTVPGASVGEEESQFQVVISATTEIIDTTNLAIDVNNMQGQLVSADLVNLERVYSVLMRCINLSKYTPMRRTDLIDYTTEPHPLGGGVVSFPGYNVLLPLANGWKKFINIEISNLAVYKDGPVYQVLKDVLADDRNRYRSNQVADERDVSTWGRSEFEKATDILKTCKVTYRPQARKIFSKVVVKVCPNSVSKTMFNYNGSPMSVFDYFTKINGVALKDRNGPCLECKGNNSPKIPAEICSVKSGQSFNRKLNDSQVTEIAKVSRLKPQELQQQISTAVGALKLQNSDLLKAYGVDLANNGKMHEVKARVLTPPELCYGKQKGSVDNNKRAVIVPDDGVWDIWGHDFEFFSWSNIHHWGILNLSSRSVDQNGAFSFGSQLSRKASTRGMEISKPCLYREVQLPDVADAWETNVKKLTSILEEFLKCFEKDKHSFVLVVLPKKGCQIYNHVKQAAELNVGILTQCVVSNNMTDQRRLDSILGNILLKLNSKLTKVNHVILPPPNFPNIISIFNYPTIILGADVTHPPAGSVRIIRNADGSETEIGPPSFAAVTASIDRSGMPYMMHVQAQQKAGKGAAEVIYGLDAIVKKFLLRYREQTRNQIPVKIIYFRDGVGDGQFQEVLRVEMSAIRRACLSLNETYEPRISFITVQKRHKTRFFMPSGNYYDNAPPGTVVDTDVVHPMENDFYLLSHKGLLGTSRPTRYHVLWDDSDFSMNEIQIMAYFLCYMFVRCNRSVKIPAPTYYAHWAAKRAEVLSKGWCEQFYGNVNELNRRLGNREQQNEFAKSRSGVTSFLDYRAKSRATIYSTCPQRNEAQGTFRILTSTFRKRGRCKQYVYALMLTDLCMLRSSWLQQTRLGLGVGGGKLGLHTRRTEDETCLYLVTTKTGKIIPGTNSTGRINPTTLVSISASLSAQYLAWLSSSSILFSAAAPRTNTTGGILTRETGLYYRFGYIHRSNLH</sequence>
<feature type="region of interest" description="Disordered" evidence="1">
    <location>
        <begin position="1"/>
        <end position="92"/>
    </location>
</feature>
<dbReference type="PROSITE" id="PS50822">
    <property type="entry name" value="PIWI"/>
    <property type="match status" value="1"/>
</dbReference>
<organism evidence="4 5">
    <name type="scientific">Allacma fusca</name>
    <dbReference type="NCBI Taxonomy" id="39272"/>
    <lineage>
        <taxon>Eukaryota</taxon>
        <taxon>Metazoa</taxon>
        <taxon>Ecdysozoa</taxon>
        <taxon>Arthropoda</taxon>
        <taxon>Hexapoda</taxon>
        <taxon>Collembola</taxon>
        <taxon>Symphypleona</taxon>
        <taxon>Sminthuridae</taxon>
        <taxon>Allacma</taxon>
    </lineage>
</organism>
<dbReference type="EMBL" id="CAJVCH010135296">
    <property type="protein sequence ID" value="CAG7726410.1"/>
    <property type="molecule type" value="Genomic_DNA"/>
</dbReference>
<feature type="compositionally biased region" description="Basic and acidic residues" evidence="1">
    <location>
        <begin position="182"/>
        <end position="192"/>
    </location>
</feature>
<dbReference type="InterPro" id="IPR003165">
    <property type="entry name" value="Piwi"/>
</dbReference>
<gene>
    <name evidence="4" type="ORF">AFUS01_LOCUS15324</name>
</gene>
<dbReference type="CDD" id="cd02846">
    <property type="entry name" value="PAZ_argonaute_like"/>
    <property type="match status" value="1"/>
</dbReference>
<dbReference type="PANTHER" id="PTHR22891">
    <property type="entry name" value="EUKARYOTIC TRANSLATION INITIATION FACTOR 2C"/>
    <property type="match status" value="1"/>
</dbReference>
<evidence type="ECO:0000256" key="1">
    <source>
        <dbReference type="SAM" id="MobiDB-lite"/>
    </source>
</evidence>
<dbReference type="Pfam" id="PF02170">
    <property type="entry name" value="PAZ"/>
    <property type="match status" value="1"/>
</dbReference>
<dbReference type="Proteomes" id="UP000708208">
    <property type="component" value="Unassembled WGS sequence"/>
</dbReference>
<dbReference type="OrthoDB" id="10252740at2759"/>
<keyword evidence="5" id="KW-1185">Reference proteome</keyword>
<proteinExistence type="predicted"/>